<evidence type="ECO:0000256" key="1">
    <source>
        <dbReference type="ARBA" id="ARBA00009080"/>
    </source>
</evidence>
<dbReference type="InterPro" id="IPR036291">
    <property type="entry name" value="NAD(P)-bd_dom_sf"/>
</dbReference>
<accession>A0ABQ4IPF1</accession>
<comment type="similarity">
    <text evidence="1">Belongs to the HIBADH-related family.</text>
</comment>
<feature type="domain" description="6-phosphogluconate dehydrogenase NADP-binding" evidence="3">
    <location>
        <begin position="6"/>
        <end position="156"/>
    </location>
</feature>
<keyword evidence="6" id="KW-1185">Reference proteome</keyword>
<dbReference type="Gene3D" id="3.40.50.720">
    <property type="entry name" value="NAD(P)-binding Rossmann-like Domain"/>
    <property type="match status" value="1"/>
</dbReference>
<evidence type="ECO:0000259" key="3">
    <source>
        <dbReference type="Pfam" id="PF03446"/>
    </source>
</evidence>
<dbReference type="Gene3D" id="1.10.1040.10">
    <property type="entry name" value="N-(1-d-carboxylethyl)-l-norvaline Dehydrogenase, domain 2"/>
    <property type="match status" value="1"/>
</dbReference>
<dbReference type="InterPro" id="IPR048666">
    <property type="entry name" value="RedAm-like_C"/>
</dbReference>
<evidence type="ECO:0000313" key="5">
    <source>
        <dbReference type="EMBL" id="GIJ19778.1"/>
    </source>
</evidence>
<dbReference type="SUPFAM" id="SSF51735">
    <property type="entry name" value="NAD(P)-binding Rossmann-fold domains"/>
    <property type="match status" value="1"/>
</dbReference>
<evidence type="ECO:0000259" key="4">
    <source>
        <dbReference type="Pfam" id="PF21761"/>
    </source>
</evidence>
<dbReference type="EMBL" id="BOPB01000002">
    <property type="protein sequence ID" value="GIJ19778.1"/>
    <property type="molecule type" value="Genomic_DNA"/>
</dbReference>
<comment type="caution">
    <text evidence="5">The sequence shown here is derived from an EMBL/GenBank/DDBJ whole genome shotgun (WGS) entry which is preliminary data.</text>
</comment>
<organism evidence="5 6">
    <name type="scientific">Micromonospora lutea</name>
    <dbReference type="NCBI Taxonomy" id="419825"/>
    <lineage>
        <taxon>Bacteria</taxon>
        <taxon>Bacillati</taxon>
        <taxon>Actinomycetota</taxon>
        <taxon>Actinomycetes</taxon>
        <taxon>Micromonosporales</taxon>
        <taxon>Micromonosporaceae</taxon>
        <taxon>Micromonospora</taxon>
    </lineage>
</organism>
<evidence type="ECO:0000256" key="2">
    <source>
        <dbReference type="ARBA" id="ARBA00023002"/>
    </source>
</evidence>
<dbReference type="InterPro" id="IPR006115">
    <property type="entry name" value="6PGDH_NADP-bd"/>
</dbReference>
<feature type="domain" description="NADPH-dependent reductive aminase-like C-terminal" evidence="4">
    <location>
        <begin position="160"/>
        <end position="286"/>
    </location>
</feature>
<name>A0ABQ4IPF1_9ACTN</name>
<dbReference type="InterPro" id="IPR015815">
    <property type="entry name" value="HIBADH-related"/>
</dbReference>
<dbReference type="PIRSF" id="PIRSF000103">
    <property type="entry name" value="HIBADH"/>
    <property type="match status" value="1"/>
</dbReference>
<gene>
    <name evidence="5" type="ORF">Vlu01_04020</name>
</gene>
<dbReference type="Proteomes" id="UP000643165">
    <property type="component" value="Unassembled WGS sequence"/>
</dbReference>
<proteinExistence type="inferred from homology"/>
<dbReference type="PANTHER" id="PTHR43580:SF2">
    <property type="entry name" value="CYTOKINE-LIKE NUCLEAR FACTOR N-PAC"/>
    <property type="match status" value="1"/>
</dbReference>
<keyword evidence="2" id="KW-0560">Oxidoreductase</keyword>
<dbReference type="PANTHER" id="PTHR43580">
    <property type="entry name" value="OXIDOREDUCTASE GLYR1-RELATED"/>
    <property type="match status" value="1"/>
</dbReference>
<dbReference type="InterPro" id="IPR051265">
    <property type="entry name" value="HIBADH-related_NP60_sf"/>
</dbReference>
<dbReference type="Pfam" id="PF21761">
    <property type="entry name" value="RedAm-like_C"/>
    <property type="match status" value="1"/>
</dbReference>
<reference evidence="5 6" key="1">
    <citation type="submission" date="2021-01" db="EMBL/GenBank/DDBJ databases">
        <title>Whole genome shotgun sequence of Verrucosispora lutea NBRC 106530.</title>
        <authorList>
            <person name="Komaki H."/>
            <person name="Tamura T."/>
        </authorList>
    </citation>
    <scope>NUCLEOTIDE SEQUENCE [LARGE SCALE GENOMIC DNA]</scope>
    <source>
        <strain evidence="5 6">NBRC 106530</strain>
    </source>
</reference>
<sequence>MTVNTTFLGLGAMGSALATTAWDAGHRVVAWNRTGHRAQSLRDRGVAIADSVEEAVADARTVVVCLFDDASVRDVLGPVSTALSGRSVINVTTTTPNQSRDLARWAEERGIDLLDGAIMAVPEMIGGPGSTIFYSGSATAFASHRPLLDLWAESSYVGSDPGMAALYDTAMLSGMYAMFAGFLHGAAMVGSEGVSAGEFVRRQAPFLAAMTEQLAGFAATVDEQDYLGPGQQSLRFTETALATVRQASTGQGVTDEVLEPVHDIIRRQIAAGFAEHGTARMFEEMRSAR</sequence>
<dbReference type="RefSeq" id="WP_239095637.1">
    <property type="nucleotide sequence ID" value="NZ_BOPB01000002.1"/>
</dbReference>
<dbReference type="InterPro" id="IPR013328">
    <property type="entry name" value="6PGD_dom2"/>
</dbReference>
<protein>
    <submittedName>
        <fullName evidence="5">Oxidoreductase</fullName>
    </submittedName>
</protein>
<dbReference type="Pfam" id="PF03446">
    <property type="entry name" value="NAD_binding_2"/>
    <property type="match status" value="1"/>
</dbReference>
<evidence type="ECO:0000313" key="6">
    <source>
        <dbReference type="Proteomes" id="UP000643165"/>
    </source>
</evidence>